<name>A0A2H4UTS8_9VIRU</name>
<feature type="region of interest" description="Disordered" evidence="1">
    <location>
        <begin position="1"/>
        <end position="21"/>
    </location>
</feature>
<organism evidence="3">
    <name type="scientific">Bodo saltans virus</name>
    <dbReference type="NCBI Taxonomy" id="2024608"/>
    <lineage>
        <taxon>Viruses</taxon>
        <taxon>Varidnaviria</taxon>
        <taxon>Bamfordvirae</taxon>
        <taxon>Nucleocytoviricota</taxon>
        <taxon>Megaviricetes</taxon>
        <taxon>Imitervirales</taxon>
        <taxon>Mimiviridae</taxon>
        <taxon>Klosneuvirinae</taxon>
        <taxon>Theiavirus</taxon>
        <taxon>Theiavirus salishense</taxon>
    </lineage>
</organism>
<keyword evidence="2" id="KW-0812">Transmembrane</keyword>
<dbReference type="Proteomes" id="UP000240325">
    <property type="component" value="Segment"/>
</dbReference>
<keyword evidence="2" id="KW-1133">Transmembrane helix</keyword>
<evidence type="ECO:0000313" key="3">
    <source>
        <dbReference type="EMBL" id="ATZ80350.1"/>
    </source>
</evidence>
<sequence length="73" mass="8391">MSDTKYTDYTDYYDSSSSNDSVEDNNDIFINKKKSFICKVKENSSLVIAILCFFIFAGILLYMYFTGKIILAL</sequence>
<keyword evidence="2" id="KW-0472">Membrane</keyword>
<protein>
    <recommendedName>
        <fullName evidence="5">Transmembrane protein</fullName>
    </recommendedName>
</protein>
<dbReference type="EMBL" id="MF782455">
    <property type="protein sequence ID" value="ATZ80350.1"/>
    <property type="molecule type" value="Genomic_DNA"/>
</dbReference>
<proteinExistence type="predicted"/>
<evidence type="ECO:0000256" key="1">
    <source>
        <dbReference type="SAM" id="MobiDB-lite"/>
    </source>
</evidence>
<feature type="compositionally biased region" description="Low complexity" evidence="1">
    <location>
        <begin position="9"/>
        <end position="20"/>
    </location>
</feature>
<feature type="transmembrane region" description="Helical" evidence="2">
    <location>
        <begin position="46"/>
        <end position="65"/>
    </location>
</feature>
<accession>A0A2H4UTS8</accession>
<gene>
    <name evidence="3" type="ORF">BMW23_0292</name>
</gene>
<evidence type="ECO:0008006" key="5">
    <source>
        <dbReference type="Google" id="ProtNLM"/>
    </source>
</evidence>
<evidence type="ECO:0000313" key="4">
    <source>
        <dbReference type="Proteomes" id="UP000240325"/>
    </source>
</evidence>
<evidence type="ECO:0000256" key="2">
    <source>
        <dbReference type="SAM" id="Phobius"/>
    </source>
</evidence>
<keyword evidence="4" id="KW-1185">Reference proteome</keyword>
<reference evidence="3" key="1">
    <citation type="journal article" date="2017" name="Elife">
        <title>The kinetoplastid-infecting Bodo saltans virus (BsV), a window into the most abundant giant viruses in the sea.</title>
        <authorList>
            <person name="Deeg C.M."/>
            <person name="Chow C.-E.T."/>
            <person name="Suttle C.A."/>
        </authorList>
    </citation>
    <scope>NUCLEOTIDE SEQUENCE</scope>
    <source>
        <strain evidence="3">NG1</strain>
    </source>
</reference>